<feature type="compositionally biased region" description="Acidic residues" evidence="5">
    <location>
        <begin position="2044"/>
        <end position="2054"/>
    </location>
</feature>
<feature type="region of interest" description="Disordered" evidence="5">
    <location>
        <begin position="3048"/>
        <end position="3068"/>
    </location>
</feature>
<feature type="compositionally biased region" description="Basic and acidic residues" evidence="5">
    <location>
        <begin position="2177"/>
        <end position="2196"/>
    </location>
</feature>
<feature type="compositionally biased region" description="Basic and acidic residues" evidence="5">
    <location>
        <begin position="1430"/>
        <end position="1442"/>
    </location>
</feature>
<protein>
    <recommendedName>
        <fullName evidence="6">PHD-type domain-containing protein</fullName>
    </recommendedName>
</protein>
<feature type="compositionally biased region" description="Basic and acidic residues" evidence="5">
    <location>
        <begin position="1937"/>
        <end position="1950"/>
    </location>
</feature>
<evidence type="ECO:0000256" key="5">
    <source>
        <dbReference type="SAM" id="MobiDB-lite"/>
    </source>
</evidence>
<dbReference type="PROSITE" id="PS01359">
    <property type="entry name" value="ZF_PHD_1"/>
    <property type="match status" value="1"/>
</dbReference>
<feature type="compositionally biased region" description="Polar residues" evidence="5">
    <location>
        <begin position="1891"/>
        <end position="1901"/>
    </location>
</feature>
<feature type="compositionally biased region" description="Basic and acidic residues" evidence="5">
    <location>
        <begin position="2271"/>
        <end position="2283"/>
    </location>
</feature>
<feature type="compositionally biased region" description="Low complexity" evidence="5">
    <location>
        <begin position="1414"/>
        <end position="1424"/>
    </location>
</feature>
<dbReference type="PANTHER" id="PTHR14296:SF16">
    <property type="entry name" value="REMODELING AND SPACING FACTOR 1"/>
    <property type="match status" value="1"/>
</dbReference>
<gene>
    <name evidence="7" type="ORF">OUZ56_013762</name>
</gene>
<feature type="compositionally biased region" description="Basic and acidic residues" evidence="5">
    <location>
        <begin position="936"/>
        <end position="953"/>
    </location>
</feature>
<feature type="compositionally biased region" description="Basic and acidic residues" evidence="5">
    <location>
        <begin position="1957"/>
        <end position="1968"/>
    </location>
</feature>
<evidence type="ECO:0000256" key="2">
    <source>
        <dbReference type="ARBA" id="ARBA00022771"/>
    </source>
</evidence>
<dbReference type="Pfam" id="PF00628">
    <property type="entry name" value="PHD"/>
    <property type="match status" value="1"/>
</dbReference>
<feature type="compositionally biased region" description="Acidic residues" evidence="5">
    <location>
        <begin position="2378"/>
        <end position="2403"/>
    </location>
</feature>
<dbReference type="InterPro" id="IPR001965">
    <property type="entry name" value="Znf_PHD"/>
</dbReference>
<feature type="compositionally biased region" description="Basic and acidic residues" evidence="5">
    <location>
        <begin position="2034"/>
        <end position="2043"/>
    </location>
</feature>
<feature type="compositionally biased region" description="Acidic residues" evidence="5">
    <location>
        <begin position="2083"/>
        <end position="2099"/>
    </location>
</feature>
<feature type="compositionally biased region" description="Polar residues" evidence="5">
    <location>
        <begin position="1065"/>
        <end position="1078"/>
    </location>
</feature>
<feature type="compositionally biased region" description="Basic and acidic residues" evidence="5">
    <location>
        <begin position="1292"/>
        <end position="1303"/>
    </location>
</feature>
<feature type="compositionally biased region" description="Basic and acidic residues" evidence="5">
    <location>
        <begin position="1975"/>
        <end position="1985"/>
    </location>
</feature>
<dbReference type="InterPro" id="IPR011011">
    <property type="entry name" value="Znf_FYVE_PHD"/>
</dbReference>
<feature type="compositionally biased region" description="Polar residues" evidence="5">
    <location>
        <begin position="829"/>
        <end position="840"/>
    </location>
</feature>
<feature type="region of interest" description="Disordered" evidence="5">
    <location>
        <begin position="196"/>
        <end position="238"/>
    </location>
</feature>
<feature type="compositionally biased region" description="Basic and acidic residues" evidence="5">
    <location>
        <begin position="968"/>
        <end position="980"/>
    </location>
</feature>
<dbReference type="SMART" id="SM00249">
    <property type="entry name" value="PHD"/>
    <property type="match status" value="1"/>
</dbReference>
<feature type="compositionally biased region" description="Acidic residues" evidence="5">
    <location>
        <begin position="2017"/>
        <end position="2033"/>
    </location>
</feature>
<feature type="compositionally biased region" description="Polar residues" evidence="5">
    <location>
        <begin position="1835"/>
        <end position="1844"/>
    </location>
</feature>
<dbReference type="Gene3D" id="3.30.40.10">
    <property type="entry name" value="Zinc/RING finger domain, C3HC4 (zinc finger)"/>
    <property type="match status" value="1"/>
</dbReference>
<dbReference type="InterPro" id="IPR019786">
    <property type="entry name" value="Zinc_finger_PHD-type_CS"/>
</dbReference>
<feature type="compositionally biased region" description="Basic and acidic residues" evidence="5">
    <location>
        <begin position="1904"/>
        <end position="1930"/>
    </location>
</feature>
<evidence type="ECO:0000256" key="1">
    <source>
        <dbReference type="ARBA" id="ARBA00022723"/>
    </source>
</evidence>
<feature type="region of interest" description="Disordered" evidence="5">
    <location>
        <begin position="1165"/>
        <end position="1207"/>
    </location>
</feature>
<feature type="compositionally biased region" description="Basic residues" evidence="5">
    <location>
        <begin position="2423"/>
        <end position="2432"/>
    </location>
</feature>
<feature type="region of interest" description="Disordered" evidence="5">
    <location>
        <begin position="820"/>
        <end position="842"/>
    </location>
</feature>
<feature type="compositionally biased region" description="Basic residues" evidence="5">
    <location>
        <begin position="1986"/>
        <end position="2001"/>
    </location>
</feature>
<evidence type="ECO:0000256" key="3">
    <source>
        <dbReference type="ARBA" id="ARBA00022833"/>
    </source>
</evidence>
<reference evidence="7 8" key="1">
    <citation type="journal article" date="2023" name="Nucleic Acids Res.">
        <title>The hologenome of Daphnia magna reveals possible DNA methylation and microbiome-mediated evolution of the host genome.</title>
        <authorList>
            <person name="Chaturvedi A."/>
            <person name="Li X."/>
            <person name="Dhandapani V."/>
            <person name="Marshall H."/>
            <person name="Kissane S."/>
            <person name="Cuenca-Cambronero M."/>
            <person name="Asole G."/>
            <person name="Calvet F."/>
            <person name="Ruiz-Romero M."/>
            <person name="Marangio P."/>
            <person name="Guigo R."/>
            <person name="Rago D."/>
            <person name="Mirbahai L."/>
            <person name="Eastwood N."/>
            <person name="Colbourne J.K."/>
            <person name="Zhou J."/>
            <person name="Mallon E."/>
            <person name="Orsini L."/>
        </authorList>
    </citation>
    <scope>NUCLEOTIDE SEQUENCE [LARGE SCALE GENOMIC DNA]</scope>
    <source>
        <strain evidence="7">LRV0_1</strain>
    </source>
</reference>
<feature type="compositionally biased region" description="Low complexity" evidence="5">
    <location>
        <begin position="2870"/>
        <end position="2885"/>
    </location>
</feature>
<keyword evidence="2 4" id="KW-0863">Zinc-finger</keyword>
<evidence type="ECO:0000259" key="6">
    <source>
        <dbReference type="PROSITE" id="PS50016"/>
    </source>
</evidence>
<accession>A0ABQ9Z6V5</accession>
<feature type="compositionally biased region" description="Basic and acidic residues" evidence="5">
    <location>
        <begin position="1877"/>
        <end position="1890"/>
    </location>
</feature>
<dbReference type="CDD" id="cd15543">
    <property type="entry name" value="PHD_RSF1"/>
    <property type="match status" value="1"/>
</dbReference>
<feature type="region of interest" description="Disordered" evidence="5">
    <location>
        <begin position="1659"/>
        <end position="1680"/>
    </location>
</feature>
<feature type="compositionally biased region" description="Polar residues" evidence="5">
    <location>
        <begin position="385"/>
        <end position="395"/>
    </location>
</feature>
<proteinExistence type="predicted"/>
<feature type="compositionally biased region" description="Basic and acidic residues" evidence="5">
    <location>
        <begin position="1195"/>
        <end position="1207"/>
    </location>
</feature>
<dbReference type="EMBL" id="JAOYFB010000002">
    <property type="protein sequence ID" value="KAK4008628.1"/>
    <property type="molecule type" value="Genomic_DNA"/>
</dbReference>
<evidence type="ECO:0000313" key="8">
    <source>
        <dbReference type="Proteomes" id="UP001234178"/>
    </source>
</evidence>
<keyword evidence="3" id="KW-0862">Zinc</keyword>
<feature type="compositionally biased region" description="Acidic residues" evidence="5">
    <location>
        <begin position="1175"/>
        <end position="1184"/>
    </location>
</feature>
<feature type="compositionally biased region" description="Basic and acidic residues" evidence="5">
    <location>
        <begin position="218"/>
        <end position="228"/>
    </location>
</feature>
<feature type="region of interest" description="Disordered" evidence="5">
    <location>
        <begin position="370"/>
        <end position="401"/>
    </location>
</feature>
<feature type="region of interest" description="Disordered" evidence="5">
    <location>
        <begin position="904"/>
        <end position="998"/>
    </location>
</feature>
<feature type="region of interest" description="Disordered" evidence="5">
    <location>
        <begin position="2972"/>
        <end position="2996"/>
    </location>
</feature>
<dbReference type="InterPro" id="IPR028938">
    <property type="entry name" value="Rsf1-like"/>
</dbReference>
<dbReference type="InterPro" id="IPR019787">
    <property type="entry name" value="Znf_PHD-finger"/>
</dbReference>
<feature type="region of interest" description="Disordered" evidence="5">
    <location>
        <begin position="2597"/>
        <end position="2629"/>
    </location>
</feature>
<feature type="compositionally biased region" description="Basic and acidic residues" evidence="5">
    <location>
        <begin position="1016"/>
        <end position="1044"/>
    </location>
</feature>
<feature type="region of interest" description="Disordered" evidence="5">
    <location>
        <begin position="282"/>
        <end position="305"/>
    </location>
</feature>
<dbReference type="PROSITE" id="PS50016">
    <property type="entry name" value="ZF_PHD_2"/>
    <property type="match status" value="1"/>
</dbReference>
<feature type="region of interest" description="Disordered" evidence="5">
    <location>
        <begin position="2177"/>
        <end position="2580"/>
    </location>
</feature>
<feature type="compositionally biased region" description="Basic and acidic residues" evidence="5">
    <location>
        <begin position="2516"/>
        <end position="2525"/>
    </location>
</feature>
<feature type="region of interest" description="Disordered" evidence="5">
    <location>
        <begin position="1241"/>
        <end position="1275"/>
    </location>
</feature>
<keyword evidence="8" id="KW-1185">Reference proteome</keyword>
<dbReference type="SUPFAM" id="SSF57903">
    <property type="entry name" value="FYVE/PHD zinc finger"/>
    <property type="match status" value="1"/>
</dbReference>
<feature type="compositionally biased region" description="Polar residues" evidence="5">
    <location>
        <begin position="204"/>
        <end position="215"/>
    </location>
</feature>
<evidence type="ECO:0000313" key="7">
    <source>
        <dbReference type="EMBL" id="KAK4008628.1"/>
    </source>
</evidence>
<comment type="caution">
    <text evidence="7">The sequence shown here is derived from an EMBL/GenBank/DDBJ whole genome shotgun (WGS) entry which is preliminary data.</text>
</comment>
<evidence type="ECO:0000256" key="4">
    <source>
        <dbReference type="PROSITE-ProRule" id="PRU00146"/>
    </source>
</evidence>
<feature type="compositionally biased region" description="Acidic residues" evidence="5">
    <location>
        <begin position="2199"/>
        <end position="2213"/>
    </location>
</feature>
<sequence>MAAANDAIVVTCTNNSDYAVICSFFEQFGDKSGLLFPSFQDLQEMLENVEEVSYPLIELHVKLMRKLKKSVSFDRWEKAAAKYAHSYSDQDGWAIERFGYKKLNLDVKLRLLKNLLEAQFDCNIKFKNEINKVTSEELRLQPLGKDIHGRRYWHLLDDDCNLRVYREDLDEETWDLVSSDKESMLKLIEHLNSCKDLQEDGGTSPATSEENSANGQEEYPKVETEDHVQQPLESPTGAKRLKVETVEVPATSDSHLECIVGETIESPILVIKGEGNGADCDTGNPGEGKNEESCESHCSNNEQGKLGNTSAVACEADDLKPCTEAVDPLTILHPKMESFSSVTSSVCKSNSSNFVSDDAEEARHLQIRNETSVEAESETKLTVPKNCSENPSALNSYDKEISGSSCKQTDSAIVHPPSGDAGSCKEIIHDGGSLISLLREDVKPVSIEKPSVEVNVFPNQEGYLKPSEDNGSAKESNDDENRSFIDASDRHAVPEQTSTFETSTQQSFSHNQELPKFGGSSPTDGLDPIQLKSPTAVELAPISDDPVSSDHFSPSTSEIVTPNLVSSAECIPSAIEEVEEKKQIAESLSVPACSTLVQKDSSEIEESHPEQIIELKTEPLENINSNVIINANTTEAESQLTIQTPRESPAQSGINHEKVIPVVDRSTPCDENIKWKVDQTSKSSDVPNVLKDSNIEESGPLDIDEASAIQSAESFLPGSGPLSEKTPTVAVVDCTKDSDPPSVFCSLQEKPQCSENDPIIEDTNPLMLKEENNYLSPGNESEETKEAQAVISSLSDVPVPQTNDLTNALQAVGTMSAPVPDIEEDSETRTCPDTVNQSGSEECVVSVVRTSPEPPPDEVDTLSVFKLSEVNYVSPENPQDADKLSNSTVQDLAGGKKILRIMEDKLHPVENEPSTNWVENAADNKELAETECLSNSEEKGEKDPENLKSKQSLEDLQQGNELTNTTDTLDKTLSADESKVVGEIPNLSAEKSLSSTEKGQEFLVLRKNVLKEVQPKKILESEEKETIPLASRKDEIPPVQHEFESNATSQDLTLNQGDAPKVEENNQANTLGEDSPGSQGAIEPDSSLEIESSAISEDIEPKQADETKAKENSVASALAIVPSGPDVAEEPEPEPNLKLEPNAISQDIGYKQAVKAKAEEDSVATALAKSPSESEVAEESDPSLELESNAISHSIELKQNDESKAEEDSVATALAKVPFGPEVAEEADPKLELEANMISKNIEPKQADESKAEKDSVVTALDKAPSGPEVAKEKNPILELEAKAISQNIESKQTDESKVEKDSVATALAKSPSGPEVAEVTDPKLELEANAISQNIEPKQADESKVEKDSVATTLAKVSSGPEVAEEKDPNLELESNAISQNIEPKQADKYKAEEDSVATALAMFPSRPDVAEEPNSNLELESNAISQDIEPKQNDEPKTEEDSVATALAKSPTGPEVAEKPDPNLESNAISQDIEPKTEKDSVATALAEIASEPKVVDEPIASLDDPPKIESIVVETAKVFKEDSEKDADVPTPTDKHEAILLKFSEEVPPRTISEIKQKSELLEGFDGNYKVSVDPVQKKLKEEILIDVVKQELLSVQEEPESNSIPMIPPKLELWQTKSETVLSHELPENEEISVMTIKEVQSDVGNEVLSVATSEVMTEKEPSVEDPKTCSQGSGLSRKKVRISSFKQELLTPKSLLNTELQRDEDIMSSQPEIPVLLVKEESPPMVPDKSAPDDIRYGCGSKILTAVPKESQGEERALADELETIPRSASPDGKEKNLQKTPASSIPEKEEVGPMSEVVQSEANDTLPKVPTSETPENEEEKTTNLPNAEKSSNLNQLTFDFDSSAPVAIILPPSKKPDTSTKRRGRKRGRFGHDGNTDSGKENDAQPTVLRQSSRIAKLREKEDEDRRKEEAERLQRLKEEHERREKRRTARDEKMKKMEEKQQRRQLKTTTREDVTYKQSEEESSSSDEEKNSEEEGRKKKSKKDKRRHRKKKIDRPWDSTDSSEKSSESDVDGLDDLQVEEENEELVFKSDHEFSPESDLDGEEEIVQPTKHARTARAGIAPKKRGRSKKVKVEEEIEEEEAAATEEEEEEEEAKCHKCGQSDHPEWILLCDRCDGGWHANCVKPPLLVIPEGHWFCPPCDHATLLERLQERLEAYEFLLQEKEAELERKKEQELEAKLAKEEADKQALLEAEEEAQEDDEEDDKISEAGDLGADGEDEETSEDSGEDEDEEDDDDAENDESDENLNGRRQRKAAKQANYSFKDFDDMIKSALRDEDVEEEEESGGKGKGKGPRSGVEGNSDEDADKPRSPPGSRPSGIGNKRISTSDDDSDIMPQVIRKKKARKLNDLSATSNEDDSDEDFQGSSAEGSDSEDDDEEASDSGDSFVVDDDSDDYDVIHVRAKKKARVASPTIRRSARSSRKRNLRMDSSDTSEEESEYEEKPTKRKKGNESWDSSGASSSDASWGRSKKRSATKSRAKPVAAPKPKPKPPPRKAPANRGRGRGGRTNKVESDDEPFRSNVSVKKIKEAQPVKAQEEEDSDHAQKRTTRGRQISYKELISSGDSQDEDGNTAKKMGTLFAADRIRNMPGAAIRGGSSRRGGRGGVITQAPGRANVSGDDCTPVPVSVISSRIGVTLNQDDESRFSGSTDTIEFSSAVASATAAASAYTTGDESHTSTDIVTPSIDPDLSTLPLVLPQEDEASPIIKDELPAIVPVPVLSQDLQVSRLIQQRPVDVPPTLPPDLQINRLINSHTISSSSNSPARQSPGILPQQRLLRDVLDSQTPPPAVQLSPILPTPPPPIIAPSVESPLYSHSGVIKQTRHSLPPTPPLYSSPHVVKTSDLIASSTPPSVIRPYPTTATASPLSPSISGSSTPGNPLSIQGLLGTGHGSPGSNPSAPPSSHPSGHLRPYGNTPHMIGHGPFLNHTPYANPYSTAPPSRTSYMGTPVTPTPRQAYPPMYSSPHLPPHGLPLHSPYQHHGSPLRPTSSYQHAGFPQAFAAAAAAAASAEEERRIYRVAAQASRESGADNYEPAASAGLLLKSGAEDPAPATAVPPESEFGGLVSYFSSQQEDFEES</sequence>
<feature type="compositionally biased region" description="Basic and acidic residues" evidence="5">
    <location>
        <begin position="1099"/>
        <end position="1111"/>
    </location>
</feature>
<organism evidence="7 8">
    <name type="scientific">Daphnia magna</name>
    <dbReference type="NCBI Taxonomy" id="35525"/>
    <lineage>
        <taxon>Eukaryota</taxon>
        <taxon>Metazoa</taxon>
        <taxon>Ecdysozoa</taxon>
        <taxon>Arthropoda</taxon>
        <taxon>Crustacea</taxon>
        <taxon>Branchiopoda</taxon>
        <taxon>Diplostraca</taxon>
        <taxon>Cladocera</taxon>
        <taxon>Anomopoda</taxon>
        <taxon>Daphniidae</taxon>
        <taxon>Daphnia</taxon>
    </lineage>
</organism>
<feature type="domain" description="PHD-type" evidence="6">
    <location>
        <begin position="2101"/>
        <end position="2151"/>
    </location>
</feature>
<feature type="region of interest" description="Disordered" evidence="5">
    <location>
        <begin position="678"/>
        <end position="701"/>
    </location>
</feature>
<feature type="compositionally biased region" description="Basic residues" evidence="5">
    <location>
        <begin position="2475"/>
        <end position="2486"/>
    </location>
</feature>
<feature type="region of interest" description="Disordered" evidence="5">
    <location>
        <begin position="2853"/>
        <end position="2930"/>
    </location>
</feature>
<feature type="compositionally biased region" description="Basic and acidic residues" evidence="5">
    <location>
        <begin position="1386"/>
        <end position="1395"/>
    </location>
</feature>
<feature type="compositionally biased region" description="Basic and acidic residues" evidence="5">
    <location>
        <begin position="1661"/>
        <end position="1672"/>
    </location>
</feature>
<feature type="compositionally biased region" description="Basic and acidic residues" evidence="5">
    <location>
        <begin position="1339"/>
        <end position="1350"/>
    </location>
</feature>
<feature type="compositionally biased region" description="Polar residues" evidence="5">
    <location>
        <begin position="1045"/>
        <end position="1056"/>
    </location>
</feature>
<feature type="compositionally biased region" description="Basic and acidic residues" evidence="5">
    <location>
        <begin position="466"/>
        <end position="493"/>
    </location>
</feature>
<dbReference type="PANTHER" id="PTHR14296">
    <property type="entry name" value="REMODELING AND SPACING FACTOR 1"/>
    <property type="match status" value="1"/>
</dbReference>
<feature type="compositionally biased region" description="Basic and acidic residues" evidence="5">
    <location>
        <begin position="1242"/>
        <end position="1256"/>
    </location>
</feature>
<feature type="compositionally biased region" description="Low complexity" evidence="5">
    <location>
        <begin position="495"/>
        <end position="509"/>
    </location>
</feature>
<feature type="region of interest" description="Disordered" evidence="5">
    <location>
        <begin position="458"/>
        <end position="530"/>
    </location>
</feature>
<dbReference type="Proteomes" id="UP001234178">
    <property type="component" value="Unassembled WGS sequence"/>
</dbReference>
<feature type="region of interest" description="Disordered" evidence="5">
    <location>
        <begin position="1722"/>
        <end position="2099"/>
    </location>
</feature>
<dbReference type="InterPro" id="IPR013083">
    <property type="entry name" value="Znf_RING/FYVE/PHD"/>
</dbReference>
<feature type="compositionally biased region" description="Basic and acidic residues" evidence="5">
    <location>
        <begin position="2002"/>
        <end position="2016"/>
    </location>
</feature>
<feature type="region of interest" description="Disordered" evidence="5">
    <location>
        <begin position="1016"/>
        <end position="1144"/>
    </location>
</feature>
<feature type="compositionally biased region" description="Acidic residues" evidence="5">
    <location>
        <begin position="2222"/>
        <end position="2252"/>
    </location>
</feature>
<feature type="compositionally biased region" description="Low complexity" evidence="5">
    <location>
        <begin position="1087"/>
        <end position="1096"/>
    </location>
</feature>
<keyword evidence="1" id="KW-0479">Metal-binding</keyword>
<feature type="compositionally biased region" description="Low complexity" evidence="5">
    <location>
        <begin position="2460"/>
        <end position="2474"/>
    </location>
</feature>
<name>A0ABQ9Z6V5_9CRUS</name>
<feature type="region of interest" description="Disordered" evidence="5">
    <location>
        <begin position="1288"/>
        <end position="1484"/>
    </location>
</feature>